<accession>A0ABU9C7C5</accession>
<feature type="compositionally biased region" description="Pro residues" evidence="4">
    <location>
        <begin position="212"/>
        <end position="227"/>
    </location>
</feature>
<evidence type="ECO:0000256" key="3">
    <source>
        <dbReference type="ARBA" id="ARBA00022801"/>
    </source>
</evidence>
<organism evidence="6 7">
    <name type="scientific">Ideonella margarita</name>
    <dbReference type="NCBI Taxonomy" id="2984191"/>
    <lineage>
        <taxon>Bacteria</taxon>
        <taxon>Pseudomonadati</taxon>
        <taxon>Pseudomonadota</taxon>
        <taxon>Betaproteobacteria</taxon>
        <taxon>Burkholderiales</taxon>
        <taxon>Sphaerotilaceae</taxon>
        <taxon>Ideonella</taxon>
    </lineage>
</organism>
<protein>
    <recommendedName>
        <fullName evidence="2">N-acetylmuramoyl-L-alanine amidase</fullName>
        <ecNumber evidence="2">3.5.1.28</ecNumber>
    </recommendedName>
</protein>
<dbReference type="InterPro" id="IPR050695">
    <property type="entry name" value="N-acetylmuramoyl_amidase_3"/>
</dbReference>
<gene>
    <name evidence="6" type="ORF">AACH00_12375</name>
</gene>
<dbReference type="RefSeq" id="WP_341399445.1">
    <property type="nucleotide sequence ID" value="NZ_JBBUTI010000007.1"/>
</dbReference>
<evidence type="ECO:0000256" key="1">
    <source>
        <dbReference type="ARBA" id="ARBA00001561"/>
    </source>
</evidence>
<sequence length="471" mass="50663">MNRRDALRHTGVLVLSLGAAELAFGAAIVSVRVWPASDYTRVTIESDKPLSANHFLAENPQRLVVDIDNLELSPALRELVGKVRSDDPYIAGVRVGQNQPRVVRLVIDLKQAIKPQQFTLPPVAAYQHRLVFDLYPTEAVDPLLSLVRDKVEAEREAVKAVDDALGEFIGKVDRPFNAAPGLPAKPVGGAPMPSIATPTATPPTITAGGPGIPAPPGQTAAPAPPPTAEQRDRFNRLIIVAIDPGHGGEDPGAIGPTGLKEKDVVLQVALQLRDRLNAKPGMRAMLTRDADFFVPLHDRVNKARRVQADLFVSIHADAFFTPEARGASVFALSQGGASSAAARWMAQKENAADVVGGVNVATKDATVLKALLDMSTTAQIKDSLRVGNEVLSRIGQVGKLHKRQVEQAGFAVLKAPDIPSILVETAFISNPEEEDKLRDADYQQRLVQALFSGIERYFAKNPPLARNRSTT</sequence>
<evidence type="ECO:0000313" key="6">
    <source>
        <dbReference type="EMBL" id="MEK8047150.1"/>
    </source>
</evidence>
<dbReference type="Gene3D" id="3.40.630.40">
    <property type="entry name" value="Zn-dependent exopeptidases"/>
    <property type="match status" value="1"/>
</dbReference>
<comment type="catalytic activity">
    <reaction evidence="1">
        <text>Hydrolyzes the link between N-acetylmuramoyl residues and L-amino acid residues in certain cell-wall glycopeptides.</text>
        <dbReference type="EC" id="3.5.1.28"/>
    </reaction>
</comment>
<dbReference type="InterPro" id="IPR002508">
    <property type="entry name" value="MurNAc-LAA_cat"/>
</dbReference>
<feature type="region of interest" description="Disordered" evidence="4">
    <location>
        <begin position="210"/>
        <end position="229"/>
    </location>
</feature>
<dbReference type="Pfam" id="PF11741">
    <property type="entry name" value="AMIN"/>
    <property type="match status" value="1"/>
</dbReference>
<dbReference type="Pfam" id="PF01520">
    <property type="entry name" value="Amidase_3"/>
    <property type="match status" value="1"/>
</dbReference>
<comment type="caution">
    <text evidence="6">The sequence shown here is derived from an EMBL/GenBank/DDBJ whole genome shotgun (WGS) entry which is preliminary data.</text>
</comment>
<dbReference type="EMBL" id="JBBUTI010000007">
    <property type="protein sequence ID" value="MEK8047150.1"/>
    <property type="molecule type" value="Genomic_DNA"/>
</dbReference>
<keyword evidence="3 6" id="KW-0378">Hydrolase</keyword>
<dbReference type="Proteomes" id="UP001379945">
    <property type="component" value="Unassembled WGS sequence"/>
</dbReference>
<dbReference type="EC" id="3.5.1.28" evidence="2"/>
<evidence type="ECO:0000259" key="5">
    <source>
        <dbReference type="SMART" id="SM00646"/>
    </source>
</evidence>
<evidence type="ECO:0000256" key="4">
    <source>
        <dbReference type="SAM" id="MobiDB-lite"/>
    </source>
</evidence>
<feature type="domain" description="MurNAc-LAA" evidence="5">
    <location>
        <begin position="300"/>
        <end position="455"/>
    </location>
</feature>
<dbReference type="SMART" id="SM00646">
    <property type="entry name" value="Ami_3"/>
    <property type="match status" value="1"/>
</dbReference>
<evidence type="ECO:0000313" key="7">
    <source>
        <dbReference type="Proteomes" id="UP001379945"/>
    </source>
</evidence>
<evidence type="ECO:0000256" key="2">
    <source>
        <dbReference type="ARBA" id="ARBA00011901"/>
    </source>
</evidence>
<name>A0ABU9C7C5_9BURK</name>
<proteinExistence type="predicted"/>
<dbReference type="Gene3D" id="2.60.40.3500">
    <property type="match status" value="1"/>
</dbReference>
<reference evidence="6 7" key="1">
    <citation type="submission" date="2024-04" db="EMBL/GenBank/DDBJ databases">
        <title>Novel species of the genus Ideonella isolated from streams.</title>
        <authorList>
            <person name="Lu H."/>
        </authorList>
    </citation>
    <scope>NUCLEOTIDE SEQUENCE [LARGE SCALE GENOMIC DNA]</scope>
    <source>
        <strain evidence="6 7">LYT19W</strain>
    </source>
</reference>
<dbReference type="PANTHER" id="PTHR30404:SF0">
    <property type="entry name" value="N-ACETYLMURAMOYL-L-ALANINE AMIDASE AMIC"/>
    <property type="match status" value="1"/>
</dbReference>
<keyword evidence="7" id="KW-1185">Reference proteome</keyword>
<dbReference type="SUPFAM" id="SSF53187">
    <property type="entry name" value="Zn-dependent exopeptidases"/>
    <property type="match status" value="1"/>
</dbReference>
<dbReference type="InterPro" id="IPR021731">
    <property type="entry name" value="AMIN_dom"/>
</dbReference>
<dbReference type="CDD" id="cd02696">
    <property type="entry name" value="MurNAc-LAA"/>
    <property type="match status" value="1"/>
</dbReference>
<dbReference type="GO" id="GO:0008745">
    <property type="term" value="F:N-acetylmuramoyl-L-alanine amidase activity"/>
    <property type="evidence" value="ECO:0007669"/>
    <property type="project" value="UniProtKB-EC"/>
</dbReference>
<dbReference type="PANTHER" id="PTHR30404">
    <property type="entry name" value="N-ACETYLMURAMOYL-L-ALANINE AMIDASE"/>
    <property type="match status" value="1"/>
</dbReference>